<dbReference type="GO" id="GO:1990817">
    <property type="term" value="F:poly(A) RNA polymerase activity"/>
    <property type="evidence" value="ECO:0007669"/>
    <property type="project" value="UniProtKB-EC"/>
</dbReference>
<dbReference type="GO" id="GO:0046872">
    <property type="term" value="F:metal ion binding"/>
    <property type="evidence" value="ECO:0007669"/>
    <property type="project" value="UniProtKB-KW"/>
</dbReference>
<comment type="caution">
    <text evidence="12">The sequence shown here is derived from an EMBL/GenBank/DDBJ whole genome shotgun (WGS) entry which is preliminary data.</text>
</comment>
<evidence type="ECO:0000256" key="7">
    <source>
        <dbReference type="ARBA" id="ARBA00022679"/>
    </source>
</evidence>
<evidence type="ECO:0000259" key="11">
    <source>
        <dbReference type="Pfam" id="PF22600"/>
    </source>
</evidence>
<dbReference type="Gene3D" id="3.30.460.10">
    <property type="entry name" value="Beta Polymerase, domain 2"/>
    <property type="match status" value="1"/>
</dbReference>
<comment type="subcellular location">
    <subcellularLocation>
        <location evidence="3">Cytoplasm</location>
    </subcellularLocation>
</comment>
<dbReference type="AlphaFoldDB" id="A0A1Y2BAI1"/>
<dbReference type="PANTHER" id="PTHR12271">
    <property type="entry name" value="POLY A POLYMERASE CID PAP -RELATED"/>
    <property type="match status" value="1"/>
</dbReference>
<dbReference type="SUPFAM" id="SSF81631">
    <property type="entry name" value="PAP/OAS1 substrate-binding domain"/>
    <property type="match status" value="1"/>
</dbReference>
<dbReference type="EMBL" id="MCOG01000169">
    <property type="protein sequence ID" value="ORY31477.1"/>
    <property type="molecule type" value="Genomic_DNA"/>
</dbReference>
<evidence type="ECO:0000313" key="12">
    <source>
        <dbReference type="EMBL" id="ORY31477.1"/>
    </source>
</evidence>
<reference evidence="12 13" key="1">
    <citation type="submission" date="2016-08" db="EMBL/GenBank/DDBJ databases">
        <title>A Parts List for Fungal Cellulosomes Revealed by Comparative Genomics.</title>
        <authorList>
            <consortium name="DOE Joint Genome Institute"/>
            <person name="Haitjema C.H."/>
            <person name="Gilmore S.P."/>
            <person name="Henske J.K."/>
            <person name="Solomon K.V."/>
            <person name="De Groot R."/>
            <person name="Kuo A."/>
            <person name="Mondo S.J."/>
            <person name="Salamov A.A."/>
            <person name="Labutti K."/>
            <person name="Zhao Z."/>
            <person name="Chiniquy J."/>
            <person name="Barry K."/>
            <person name="Brewer H.M."/>
            <person name="Purvine S.O."/>
            <person name="Wright A.T."/>
            <person name="Boxma B."/>
            <person name="Van Alen T."/>
            <person name="Hackstein J.H."/>
            <person name="Baker S.E."/>
            <person name="Grigoriev I.V."/>
            <person name="O'Malley M.A."/>
        </authorList>
    </citation>
    <scope>NUCLEOTIDE SEQUENCE [LARGE SCALE GENOMIC DNA]</scope>
    <source>
        <strain evidence="12 13">G1</strain>
    </source>
</reference>
<proteinExistence type="inferred from homology"/>
<evidence type="ECO:0000256" key="5">
    <source>
        <dbReference type="ARBA" id="ARBA00012388"/>
    </source>
</evidence>
<dbReference type="GO" id="GO:0031123">
    <property type="term" value="P:RNA 3'-end processing"/>
    <property type="evidence" value="ECO:0007669"/>
    <property type="project" value="TreeGrafter"/>
</dbReference>
<keyword evidence="9" id="KW-0460">Magnesium</keyword>
<dbReference type="SUPFAM" id="SSF81301">
    <property type="entry name" value="Nucleotidyltransferase"/>
    <property type="match status" value="1"/>
</dbReference>
<evidence type="ECO:0000313" key="13">
    <source>
        <dbReference type="Proteomes" id="UP000193920"/>
    </source>
</evidence>
<accession>A0A1Y2BAI1</accession>
<evidence type="ECO:0000259" key="10">
    <source>
        <dbReference type="Pfam" id="PF03828"/>
    </source>
</evidence>
<evidence type="ECO:0000256" key="6">
    <source>
        <dbReference type="ARBA" id="ARBA00022490"/>
    </source>
</evidence>
<evidence type="ECO:0000256" key="2">
    <source>
        <dbReference type="ARBA" id="ARBA00001946"/>
    </source>
</evidence>
<keyword evidence="6" id="KW-0963">Cytoplasm</keyword>
<comment type="cofactor">
    <cofactor evidence="2">
        <name>Mg(2+)</name>
        <dbReference type="ChEBI" id="CHEBI:18420"/>
    </cofactor>
</comment>
<dbReference type="GO" id="GO:0010605">
    <property type="term" value="P:negative regulation of macromolecule metabolic process"/>
    <property type="evidence" value="ECO:0007669"/>
    <property type="project" value="UniProtKB-ARBA"/>
</dbReference>
<comment type="similarity">
    <text evidence="4">Belongs to the DNA polymerase type-B-like family.</text>
</comment>
<dbReference type="Pfam" id="PF22600">
    <property type="entry name" value="MTPAP-like_central"/>
    <property type="match status" value="1"/>
</dbReference>
<dbReference type="InterPro" id="IPR002058">
    <property type="entry name" value="PAP_assoc"/>
</dbReference>
<dbReference type="InterPro" id="IPR054708">
    <property type="entry name" value="MTPAP-like_central"/>
</dbReference>
<dbReference type="EC" id="2.7.7.19" evidence="5"/>
<dbReference type="STRING" id="1754190.A0A1Y2BAI1"/>
<evidence type="ECO:0000256" key="1">
    <source>
        <dbReference type="ARBA" id="ARBA00001936"/>
    </source>
</evidence>
<dbReference type="PANTHER" id="PTHR12271:SF40">
    <property type="entry name" value="POLY(A) RNA POLYMERASE GLD2"/>
    <property type="match status" value="1"/>
</dbReference>
<comment type="cofactor">
    <cofactor evidence="1">
        <name>Mn(2+)</name>
        <dbReference type="ChEBI" id="CHEBI:29035"/>
    </cofactor>
</comment>
<organism evidence="12 13">
    <name type="scientific">Neocallimastix californiae</name>
    <dbReference type="NCBI Taxonomy" id="1754190"/>
    <lineage>
        <taxon>Eukaryota</taxon>
        <taxon>Fungi</taxon>
        <taxon>Fungi incertae sedis</taxon>
        <taxon>Chytridiomycota</taxon>
        <taxon>Chytridiomycota incertae sedis</taxon>
        <taxon>Neocallimastigomycetes</taxon>
        <taxon>Neocallimastigales</taxon>
        <taxon>Neocallimastigaceae</taxon>
        <taxon>Neocallimastix</taxon>
    </lineage>
</organism>
<evidence type="ECO:0000256" key="3">
    <source>
        <dbReference type="ARBA" id="ARBA00004496"/>
    </source>
</evidence>
<name>A0A1Y2BAI1_9FUNG</name>
<dbReference type="Pfam" id="PF03828">
    <property type="entry name" value="PAP_assoc"/>
    <property type="match status" value="1"/>
</dbReference>
<feature type="domain" description="PAP-associated" evidence="10">
    <location>
        <begin position="419"/>
        <end position="470"/>
    </location>
</feature>
<sequence>MKYERFPKAKTIEQYYLKREKEKIKAFRDIQIFCILETIFINSNSNILNLRFVKDKISEYKKIKVLLKEGLRKWIKANNLTSIYYVTQQEEKDEDLNEIIEVEYLNRNGNDYLNNLFSNLKKKIVLVPFPENQKYKKNSFVVPFNWVFANENIEYKKDYEIKEERNKLKLNVNFKDLSDSLIKFSKVIVMDEKEYNKKINYVYYIRKELNKNGINNHIYLNGSTYTNLGLNGSDIDIYIESNTEEETIPLLNKIGEIFKKQNMKDVNVYTKNKSRLCTFIDEKENLCVDISLNCNGLPKNLQLFKIYDEIDSRFKVLVLIIKYWVKQRGIDKGTVNERMINSYTYVLLLIYFLQIQQPPILPSSESLSEQVNRMNEIEKGQMEYTKKEKSTKETSITDKLALTSMTDMNLLSTSCNTKSVGELLVDFLEFYGFEFNYNEEVICPRKGYPLTKKEKEWEKCLVGIEDPIHTQLNKGNTLLSWCFEGIINEFKLAFIKLTKYKMDFIHEICQPLKEINFLPTFAFPPIDSKYKQKMLEDYVNTLK</sequence>
<feature type="domain" description="Poly(A) RNA polymerase mitochondrial-like central palm" evidence="11">
    <location>
        <begin position="177"/>
        <end position="308"/>
    </location>
</feature>
<gene>
    <name evidence="12" type="ORF">LY90DRAFT_673676</name>
</gene>
<keyword evidence="13" id="KW-1185">Reference proteome</keyword>
<evidence type="ECO:0000256" key="4">
    <source>
        <dbReference type="ARBA" id="ARBA00008593"/>
    </source>
</evidence>
<dbReference type="GO" id="GO:0005737">
    <property type="term" value="C:cytoplasm"/>
    <property type="evidence" value="ECO:0007669"/>
    <property type="project" value="UniProtKB-SubCell"/>
</dbReference>
<dbReference type="OrthoDB" id="2274644at2759"/>
<keyword evidence="8" id="KW-0479">Metal-binding</keyword>
<protein>
    <recommendedName>
        <fullName evidence="5">polynucleotide adenylyltransferase</fullName>
        <ecNumber evidence="5">2.7.7.19</ecNumber>
    </recommendedName>
</protein>
<keyword evidence="7" id="KW-0808">Transferase</keyword>
<dbReference type="InterPro" id="IPR043519">
    <property type="entry name" value="NT_sf"/>
</dbReference>
<dbReference type="Proteomes" id="UP000193920">
    <property type="component" value="Unassembled WGS sequence"/>
</dbReference>
<dbReference type="Gene3D" id="1.10.1410.10">
    <property type="match status" value="1"/>
</dbReference>
<evidence type="ECO:0000256" key="9">
    <source>
        <dbReference type="ARBA" id="ARBA00022842"/>
    </source>
</evidence>
<evidence type="ECO:0000256" key="8">
    <source>
        <dbReference type="ARBA" id="ARBA00022723"/>
    </source>
</evidence>